<dbReference type="AlphaFoldDB" id="A0A840ZTH1"/>
<dbReference type="SUPFAM" id="SSF51735">
    <property type="entry name" value="NAD(P)-binding Rossmann-fold domains"/>
    <property type="match status" value="1"/>
</dbReference>
<dbReference type="RefSeq" id="WP_183574215.1">
    <property type="nucleotide sequence ID" value="NZ_JACHOP010000044.1"/>
</dbReference>
<sequence length="304" mass="32269">MSRWTLNDLPSQSGRIAIVTGTGGLGFEVALALAQASGEVIIAGRNPDKGARAVMAIRQQSPDARIRFEILDLASLASVAAFAGRMAGDLDRIDLLINNAAVMNPPTRKVSGDGFELQFATNYLGHFALTARLLPLLRRAHEPRVVTLSSVAARGGRIDFNNLHAERTYRPMAAYSQSKLACLIFALELQRRSDANGWGLASLAAHPGISRTDLLPNGSGRWSPAGIARTYLCFLFQPAAQGALPTLYAASSPLASGGGYYGPTRLGETRGTPGVAAIPAQARDEAVAARLWTESERLSGAAFR</sequence>
<dbReference type="Proteomes" id="UP000583454">
    <property type="component" value="Unassembled WGS sequence"/>
</dbReference>
<gene>
    <name evidence="2" type="ORF">HNR00_005084</name>
</gene>
<organism evidence="2 3">
    <name type="scientific">Methylorubrum rhodinum</name>
    <dbReference type="NCBI Taxonomy" id="29428"/>
    <lineage>
        <taxon>Bacteria</taxon>
        <taxon>Pseudomonadati</taxon>
        <taxon>Pseudomonadota</taxon>
        <taxon>Alphaproteobacteria</taxon>
        <taxon>Hyphomicrobiales</taxon>
        <taxon>Methylobacteriaceae</taxon>
        <taxon>Methylorubrum</taxon>
    </lineage>
</organism>
<name>A0A840ZTH1_9HYPH</name>
<dbReference type="EMBL" id="JACHOP010000044">
    <property type="protein sequence ID" value="MBB5760335.1"/>
    <property type="molecule type" value="Genomic_DNA"/>
</dbReference>
<proteinExistence type="predicted"/>
<evidence type="ECO:0000256" key="1">
    <source>
        <dbReference type="ARBA" id="ARBA00023002"/>
    </source>
</evidence>
<evidence type="ECO:0000313" key="3">
    <source>
        <dbReference type="Proteomes" id="UP000583454"/>
    </source>
</evidence>
<dbReference type="PANTHER" id="PTHR43157:SF31">
    <property type="entry name" value="PHOSPHATIDYLINOSITOL-GLYCAN BIOSYNTHESIS CLASS F PROTEIN"/>
    <property type="match status" value="1"/>
</dbReference>
<dbReference type="Pfam" id="PF00106">
    <property type="entry name" value="adh_short"/>
    <property type="match status" value="1"/>
</dbReference>
<comment type="caution">
    <text evidence="2">The sequence shown here is derived from an EMBL/GenBank/DDBJ whole genome shotgun (WGS) entry which is preliminary data.</text>
</comment>
<dbReference type="CDD" id="cd05327">
    <property type="entry name" value="retinol-DH_like_SDR_c_like"/>
    <property type="match status" value="1"/>
</dbReference>
<dbReference type="GO" id="GO:0016491">
    <property type="term" value="F:oxidoreductase activity"/>
    <property type="evidence" value="ECO:0007669"/>
    <property type="project" value="UniProtKB-KW"/>
</dbReference>
<dbReference type="PANTHER" id="PTHR43157">
    <property type="entry name" value="PHOSPHATIDYLINOSITOL-GLYCAN BIOSYNTHESIS CLASS F PROTEIN-RELATED"/>
    <property type="match status" value="1"/>
</dbReference>
<accession>A0A840ZTH1</accession>
<protein>
    <submittedName>
        <fullName evidence="2">NAD(P)-dependent dehydrogenase (Short-subunit alcohol dehydrogenase family)</fullName>
    </submittedName>
</protein>
<dbReference type="InterPro" id="IPR002347">
    <property type="entry name" value="SDR_fam"/>
</dbReference>
<keyword evidence="1" id="KW-0560">Oxidoreductase</keyword>
<dbReference type="InterPro" id="IPR036291">
    <property type="entry name" value="NAD(P)-bd_dom_sf"/>
</dbReference>
<dbReference type="NCBIfam" id="NF004513">
    <property type="entry name" value="PRK05854.1"/>
    <property type="match status" value="1"/>
</dbReference>
<dbReference type="NCBIfam" id="NF004846">
    <property type="entry name" value="PRK06197.1"/>
    <property type="match status" value="1"/>
</dbReference>
<dbReference type="Gene3D" id="3.40.50.720">
    <property type="entry name" value="NAD(P)-binding Rossmann-like Domain"/>
    <property type="match status" value="1"/>
</dbReference>
<dbReference type="PRINTS" id="PR00081">
    <property type="entry name" value="GDHRDH"/>
</dbReference>
<reference evidence="2 3" key="1">
    <citation type="submission" date="2020-08" db="EMBL/GenBank/DDBJ databases">
        <title>Genomic Encyclopedia of Type Strains, Phase IV (KMG-IV): sequencing the most valuable type-strain genomes for metagenomic binning, comparative biology and taxonomic classification.</title>
        <authorList>
            <person name="Goeker M."/>
        </authorList>
    </citation>
    <scope>NUCLEOTIDE SEQUENCE [LARGE SCALE GENOMIC DNA]</scope>
    <source>
        <strain evidence="2 3">DSM 2163</strain>
    </source>
</reference>
<evidence type="ECO:0000313" key="2">
    <source>
        <dbReference type="EMBL" id="MBB5760335.1"/>
    </source>
</evidence>
<keyword evidence="3" id="KW-1185">Reference proteome</keyword>